<accession>A0A7C8MEV1</accession>
<evidence type="ECO:0000256" key="2">
    <source>
        <dbReference type="SAM" id="SignalP"/>
    </source>
</evidence>
<evidence type="ECO:0000313" key="3">
    <source>
        <dbReference type="EMBL" id="KAF2871602.1"/>
    </source>
</evidence>
<feature type="chain" id="PRO_5028810566" description="Inhibitor I9 domain-containing protein" evidence="2">
    <location>
        <begin position="18"/>
        <end position="244"/>
    </location>
</feature>
<organism evidence="3 4">
    <name type="scientific">Massariosphaeria phaeospora</name>
    <dbReference type="NCBI Taxonomy" id="100035"/>
    <lineage>
        <taxon>Eukaryota</taxon>
        <taxon>Fungi</taxon>
        <taxon>Dikarya</taxon>
        <taxon>Ascomycota</taxon>
        <taxon>Pezizomycotina</taxon>
        <taxon>Dothideomycetes</taxon>
        <taxon>Pleosporomycetidae</taxon>
        <taxon>Pleosporales</taxon>
        <taxon>Pleosporales incertae sedis</taxon>
        <taxon>Massariosphaeria</taxon>
    </lineage>
</organism>
<dbReference type="Proteomes" id="UP000481861">
    <property type="component" value="Unassembled WGS sequence"/>
</dbReference>
<keyword evidence="4" id="KW-1185">Reference proteome</keyword>
<protein>
    <recommendedName>
        <fullName evidence="5">Inhibitor I9 domain-containing protein</fullName>
    </recommendedName>
</protein>
<dbReference type="EMBL" id="JAADJZ010000011">
    <property type="protein sequence ID" value="KAF2871602.1"/>
    <property type="molecule type" value="Genomic_DNA"/>
</dbReference>
<sequence length="244" mass="27285">MVYPLLLILLLIRVAFAHTVPDHISRQLANLEISAKNTHTYIIFPNDPSLDDKNQAIEASLKEIVGTDNVSSQSSSKHEIDSWTILVERPAEIETVAQIPGVRRVEPEIDQKSEAAQAHGSRSIEIPREEKLTLGYLAAVAKDSFNATETAETKKFLETKVSNPGWIDTLTLPGDEIIGWSNLILSNTARKEVEEYPGITEVQDNPMIEKRLVPGSRKSNYQQKTKALSKFSAKKRDIQKRADQ</sequence>
<evidence type="ECO:0000256" key="1">
    <source>
        <dbReference type="SAM" id="MobiDB-lite"/>
    </source>
</evidence>
<proteinExistence type="predicted"/>
<feature type="region of interest" description="Disordered" evidence="1">
    <location>
        <begin position="210"/>
        <end position="244"/>
    </location>
</feature>
<dbReference type="AlphaFoldDB" id="A0A7C8MEV1"/>
<gene>
    <name evidence="3" type="ORF">BDV95DRAFT_44373</name>
</gene>
<feature type="compositionally biased region" description="Polar residues" evidence="1">
    <location>
        <begin position="217"/>
        <end position="226"/>
    </location>
</feature>
<evidence type="ECO:0000313" key="4">
    <source>
        <dbReference type="Proteomes" id="UP000481861"/>
    </source>
</evidence>
<name>A0A7C8MEV1_9PLEO</name>
<feature type="compositionally biased region" description="Basic and acidic residues" evidence="1">
    <location>
        <begin position="234"/>
        <end position="244"/>
    </location>
</feature>
<reference evidence="3 4" key="1">
    <citation type="submission" date="2020-01" db="EMBL/GenBank/DDBJ databases">
        <authorList>
            <consortium name="DOE Joint Genome Institute"/>
            <person name="Haridas S."/>
            <person name="Albert R."/>
            <person name="Binder M."/>
            <person name="Bloem J."/>
            <person name="Labutti K."/>
            <person name="Salamov A."/>
            <person name="Andreopoulos B."/>
            <person name="Baker S.E."/>
            <person name="Barry K."/>
            <person name="Bills G."/>
            <person name="Bluhm B.H."/>
            <person name="Cannon C."/>
            <person name="Castanera R."/>
            <person name="Culley D.E."/>
            <person name="Daum C."/>
            <person name="Ezra D."/>
            <person name="Gonzalez J.B."/>
            <person name="Henrissat B."/>
            <person name="Kuo A."/>
            <person name="Liang C."/>
            <person name="Lipzen A."/>
            <person name="Lutzoni F."/>
            <person name="Magnuson J."/>
            <person name="Mondo S."/>
            <person name="Nolan M."/>
            <person name="Ohm R."/>
            <person name="Pangilinan J."/>
            <person name="Park H.-J.H."/>
            <person name="Ramirez L."/>
            <person name="Alfaro M."/>
            <person name="Sun H."/>
            <person name="Tritt A."/>
            <person name="Yoshinaga Y."/>
            <person name="Zwiers L.-H.L."/>
            <person name="Turgeon B.G."/>
            <person name="Goodwin S.B."/>
            <person name="Spatafora J.W."/>
            <person name="Crous P.W."/>
            <person name="Grigoriev I.V."/>
        </authorList>
    </citation>
    <scope>NUCLEOTIDE SEQUENCE [LARGE SCALE GENOMIC DNA]</scope>
    <source>
        <strain evidence="3 4">CBS 611.86</strain>
    </source>
</reference>
<keyword evidence="2" id="KW-0732">Signal</keyword>
<evidence type="ECO:0008006" key="5">
    <source>
        <dbReference type="Google" id="ProtNLM"/>
    </source>
</evidence>
<feature type="signal peptide" evidence="2">
    <location>
        <begin position="1"/>
        <end position="17"/>
    </location>
</feature>
<comment type="caution">
    <text evidence="3">The sequence shown here is derived from an EMBL/GenBank/DDBJ whole genome shotgun (WGS) entry which is preliminary data.</text>
</comment>